<dbReference type="Gene3D" id="3.20.20.70">
    <property type="entry name" value="Aldolase class I"/>
    <property type="match status" value="1"/>
</dbReference>
<keyword evidence="4" id="KW-0408">Iron</keyword>
<reference evidence="7 8" key="1">
    <citation type="submission" date="2013-04" db="EMBL/GenBank/DDBJ databases">
        <title>The Genome Sequence of Bacteroides massiliensis DSM 17679.</title>
        <authorList>
            <consortium name="The Broad Institute Genomics Platform"/>
            <person name="Earl A."/>
            <person name="Ward D."/>
            <person name="Feldgarden M."/>
            <person name="Gevers D."/>
            <person name="Martens E."/>
            <person name="Fenner L."/>
            <person name="Roux V."/>
            <person name="Mallet M.N."/>
            <person name="Raoult D."/>
            <person name="Walker B."/>
            <person name="Young S."/>
            <person name="Zeng Q."/>
            <person name="Gargeya S."/>
            <person name="Fitzgerald M."/>
            <person name="Haas B."/>
            <person name="Abouelleil A."/>
            <person name="Allen A.W."/>
            <person name="Alvarado L."/>
            <person name="Arachchi H.M."/>
            <person name="Berlin A.M."/>
            <person name="Chapman S.B."/>
            <person name="Gainer-Dewar J."/>
            <person name="Goldberg J."/>
            <person name="Griggs A."/>
            <person name="Gujja S."/>
            <person name="Hansen M."/>
            <person name="Howarth C."/>
            <person name="Imamovic A."/>
            <person name="Ireland A."/>
            <person name="Larimer J."/>
            <person name="McCowan C."/>
            <person name="Murphy C."/>
            <person name="Pearson M."/>
            <person name="Poon T.W."/>
            <person name="Priest M."/>
            <person name="Roberts A."/>
            <person name="Saif S."/>
            <person name="Shea T."/>
            <person name="Sisk P."/>
            <person name="Sykes S."/>
            <person name="Wortman J."/>
            <person name="Nusbaum C."/>
            <person name="Birren B."/>
        </authorList>
    </citation>
    <scope>NUCLEOTIDE SEQUENCE [LARGE SCALE GENOMIC DNA]</scope>
    <source>
        <strain evidence="8">B84634 / Timone 84634 / DSM 17679 / JCM 13223</strain>
    </source>
</reference>
<dbReference type="CDD" id="cd01335">
    <property type="entry name" value="Radical_SAM"/>
    <property type="match status" value="1"/>
</dbReference>
<feature type="domain" description="Elp3/MiaA/NifB-like radical SAM core" evidence="6">
    <location>
        <begin position="7"/>
        <end position="207"/>
    </location>
</feature>
<dbReference type="STRING" id="1121098.HMPREF1534_01615"/>
<dbReference type="InterPro" id="IPR007197">
    <property type="entry name" value="rSAM"/>
</dbReference>
<dbReference type="PANTHER" id="PTHR11228:SF7">
    <property type="entry name" value="PQQA PEPTIDE CYCLASE"/>
    <property type="match status" value="1"/>
</dbReference>
<dbReference type="InterPro" id="IPR006638">
    <property type="entry name" value="Elp3/MiaA/NifB-like_rSAM"/>
</dbReference>
<evidence type="ECO:0000313" key="8">
    <source>
        <dbReference type="Proteomes" id="UP000017831"/>
    </source>
</evidence>
<dbReference type="SUPFAM" id="SSF102114">
    <property type="entry name" value="Radical SAM enzymes"/>
    <property type="match status" value="1"/>
</dbReference>
<dbReference type="HOGENOM" id="CLU_955999_0_0_10"/>
<dbReference type="SMART" id="SM00729">
    <property type="entry name" value="Elp3"/>
    <property type="match status" value="1"/>
</dbReference>
<dbReference type="SFLD" id="SFLDS00029">
    <property type="entry name" value="Radical_SAM"/>
    <property type="match status" value="1"/>
</dbReference>
<dbReference type="RefSeq" id="WP_005939419.1">
    <property type="nucleotide sequence ID" value="NZ_KB890359.1"/>
</dbReference>
<evidence type="ECO:0000256" key="2">
    <source>
        <dbReference type="ARBA" id="ARBA00022691"/>
    </source>
</evidence>
<keyword evidence="2" id="KW-0949">S-adenosyl-L-methionine</keyword>
<evidence type="ECO:0000256" key="4">
    <source>
        <dbReference type="ARBA" id="ARBA00023004"/>
    </source>
</evidence>
<gene>
    <name evidence="7" type="ORF">HMPREF1534_01615</name>
</gene>
<evidence type="ECO:0000259" key="6">
    <source>
        <dbReference type="SMART" id="SM00729"/>
    </source>
</evidence>
<evidence type="ECO:0000256" key="3">
    <source>
        <dbReference type="ARBA" id="ARBA00022723"/>
    </source>
</evidence>
<dbReference type="OrthoDB" id="9782387at2"/>
<dbReference type="GO" id="GO:0003824">
    <property type="term" value="F:catalytic activity"/>
    <property type="evidence" value="ECO:0007669"/>
    <property type="project" value="InterPro"/>
</dbReference>
<dbReference type="GeneID" id="60062402"/>
<dbReference type="InterPro" id="IPR058240">
    <property type="entry name" value="rSAM_sf"/>
</dbReference>
<proteinExistence type="predicted"/>
<keyword evidence="8" id="KW-1185">Reference proteome</keyword>
<dbReference type="eggNOG" id="COG2896">
    <property type="taxonomic scope" value="Bacteria"/>
</dbReference>
<dbReference type="GO" id="GO:0046872">
    <property type="term" value="F:metal ion binding"/>
    <property type="evidence" value="ECO:0007669"/>
    <property type="project" value="UniProtKB-KW"/>
</dbReference>
<dbReference type="GO" id="GO:0051536">
    <property type="term" value="F:iron-sulfur cluster binding"/>
    <property type="evidence" value="ECO:0007669"/>
    <property type="project" value="UniProtKB-KW"/>
</dbReference>
<keyword evidence="5" id="KW-0411">Iron-sulfur</keyword>
<dbReference type="InterPro" id="IPR013785">
    <property type="entry name" value="Aldolase_TIM"/>
</dbReference>
<comment type="caution">
    <text evidence="7">The sequence shown here is derived from an EMBL/GenBank/DDBJ whole genome shotgun (WGS) entry which is preliminary data.</text>
</comment>
<dbReference type="PANTHER" id="PTHR11228">
    <property type="entry name" value="RADICAL SAM DOMAIN PROTEIN"/>
    <property type="match status" value="1"/>
</dbReference>
<protein>
    <recommendedName>
        <fullName evidence="6">Elp3/MiaA/NifB-like radical SAM core domain-containing protein</fullName>
    </recommendedName>
</protein>
<name>U6RHH5_9BACT</name>
<dbReference type="SFLD" id="SFLDG01067">
    <property type="entry name" value="SPASM/twitch_domain_containing"/>
    <property type="match status" value="1"/>
</dbReference>
<evidence type="ECO:0000256" key="1">
    <source>
        <dbReference type="ARBA" id="ARBA00001966"/>
    </source>
</evidence>
<sequence>MGNIRWTKYRVLVTNKCNYRCPFCHNEGQDKSTKNDFMTLEDFKMLVDLLTTEDIEELNISGGEPFINKHIVNMIEYADTHLKCDISCATNLSLISQSQIKRLARTRVKFNIQFPYVDEKSFKESTGNGNKDTILQNIKLCKEANIDVGLNTVVQNADVQKYERIILFAIENELPLKLLPQIGNRDSYKYKDFIIPILNRYSVDFKDKKSGALKWSLKKDGHFTSVLYIDSPCFYSDIKTCRNFAELRIHPNLAAQTCILKDSTIKLQFNQGFQLVKNQLQELWNNFTIC</sequence>
<dbReference type="Pfam" id="PF04055">
    <property type="entry name" value="Radical_SAM"/>
    <property type="match status" value="1"/>
</dbReference>
<dbReference type="AlphaFoldDB" id="U6RHH5"/>
<evidence type="ECO:0000313" key="7">
    <source>
        <dbReference type="EMBL" id="EOA55206.1"/>
    </source>
</evidence>
<comment type="cofactor">
    <cofactor evidence="1">
        <name>[4Fe-4S] cluster</name>
        <dbReference type="ChEBI" id="CHEBI:49883"/>
    </cofactor>
</comment>
<dbReference type="PATRIC" id="fig|1121098.3.peg.1644"/>
<dbReference type="EMBL" id="AQHY01000021">
    <property type="protein sequence ID" value="EOA55206.1"/>
    <property type="molecule type" value="Genomic_DNA"/>
</dbReference>
<evidence type="ECO:0000256" key="5">
    <source>
        <dbReference type="ARBA" id="ARBA00023014"/>
    </source>
</evidence>
<dbReference type="InterPro" id="IPR050377">
    <property type="entry name" value="Radical_SAM_PqqE_MftC-like"/>
</dbReference>
<dbReference type="Proteomes" id="UP000017831">
    <property type="component" value="Unassembled WGS sequence"/>
</dbReference>
<accession>U6RHH5</accession>
<organism evidence="7 8">
    <name type="scientific">Phocaeicola massiliensis B84634 = Timone 84634 = DSM 17679 = JCM 13223</name>
    <dbReference type="NCBI Taxonomy" id="1121098"/>
    <lineage>
        <taxon>Bacteria</taxon>
        <taxon>Pseudomonadati</taxon>
        <taxon>Bacteroidota</taxon>
        <taxon>Bacteroidia</taxon>
        <taxon>Bacteroidales</taxon>
        <taxon>Bacteroidaceae</taxon>
        <taxon>Phocaeicola</taxon>
    </lineage>
</organism>
<keyword evidence="3" id="KW-0479">Metal-binding</keyword>